<reference evidence="2" key="1">
    <citation type="journal article" date="2016" name="Ticks Tick Borne Dis.">
        <title>De novo assembly and annotation of the salivary gland transcriptome of Rhipicephalus appendiculatus male and female ticks during blood feeding.</title>
        <authorList>
            <person name="de Castro M.H."/>
            <person name="de Klerk D."/>
            <person name="Pienaar R."/>
            <person name="Latif A.A."/>
            <person name="Rees D.J."/>
            <person name="Mans B.J."/>
        </authorList>
    </citation>
    <scope>NUCLEOTIDE SEQUENCE</scope>
    <source>
        <tissue evidence="2">Salivary glands</tissue>
    </source>
</reference>
<feature type="non-terminal residue" evidence="2">
    <location>
        <position position="1"/>
    </location>
</feature>
<accession>A0A131Z941</accession>
<feature type="chain" id="PRO_5007287108" evidence="1">
    <location>
        <begin position="29"/>
        <end position="88"/>
    </location>
</feature>
<feature type="signal peptide" evidence="1">
    <location>
        <begin position="1"/>
        <end position="28"/>
    </location>
</feature>
<protein>
    <submittedName>
        <fullName evidence="2">Uncharacterized protein</fullName>
    </submittedName>
</protein>
<dbReference type="AlphaFoldDB" id="A0A131Z941"/>
<sequence length="88" mass="10607">FFPCTKHFIRRSLLAFCVLCSKVYLQFGEKKKENNKHLCTYSNQQGIRRDSLHKKMWPISWTLVFSRTLEICSEHKEKKHFLTLHHVV</sequence>
<proteinExistence type="predicted"/>
<dbReference type="EMBL" id="GEDV01001237">
    <property type="protein sequence ID" value="JAP87320.1"/>
    <property type="molecule type" value="Transcribed_RNA"/>
</dbReference>
<keyword evidence="1" id="KW-0732">Signal</keyword>
<organism evidence="2">
    <name type="scientific">Rhipicephalus appendiculatus</name>
    <name type="common">Brown ear tick</name>
    <dbReference type="NCBI Taxonomy" id="34631"/>
    <lineage>
        <taxon>Eukaryota</taxon>
        <taxon>Metazoa</taxon>
        <taxon>Ecdysozoa</taxon>
        <taxon>Arthropoda</taxon>
        <taxon>Chelicerata</taxon>
        <taxon>Arachnida</taxon>
        <taxon>Acari</taxon>
        <taxon>Parasitiformes</taxon>
        <taxon>Ixodida</taxon>
        <taxon>Ixodoidea</taxon>
        <taxon>Ixodidae</taxon>
        <taxon>Rhipicephalinae</taxon>
        <taxon>Rhipicephalus</taxon>
        <taxon>Rhipicephalus</taxon>
    </lineage>
</organism>
<evidence type="ECO:0000313" key="2">
    <source>
        <dbReference type="EMBL" id="JAP87320.1"/>
    </source>
</evidence>
<name>A0A131Z941_RHIAP</name>
<evidence type="ECO:0000256" key="1">
    <source>
        <dbReference type="SAM" id="SignalP"/>
    </source>
</evidence>